<proteinExistence type="predicted"/>
<evidence type="ECO:0000313" key="2">
    <source>
        <dbReference type="EMBL" id="TWJ11467.1"/>
    </source>
</evidence>
<protein>
    <submittedName>
        <fullName evidence="2">Uncharacterized protein</fullName>
    </submittedName>
</protein>
<gene>
    <name evidence="2" type="ORF">LX16_2189</name>
</gene>
<accession>A0A562V0Y8</accession>
<feature type="coiled-coil region" evidence="1">
    <location>
        <begin position="295"/>
        <end position="336"/>
    </location>
</feature>
<reference evidence="2 3" key="1">
    <citation type="journal article" date="2013" name="Stand. Genomic Sci.">
        <title>Genomic Encyclopedia of Type Strains, Phase I: The one thousand microbial genomes (KMG-I) project.</title>
        <authorList>
            <person name="Kyrpides N.C."/>
            <person name="Woyke T."/>
            <person name="Eisen J.A."/>
            <person name="Garrity G."/>
            <person name="Lilburn T.G."/>
            <person name="Beck B.J."/>
            <person name="Whitman W.B."/>
            <person name="Hugenholtz P."/>
            <person name="Klenk H.P."/>
        </authorList>
    </citation>
    <scope>NUCLEOTIDE SEQUENCE [LARGE SCALE GENOMIC DNA]</scope>
    <source>
        <strain evidence="2 3">DSM 45044</strain>
    </source>
</reference>
<evidence type="ECO:0000313" key="3">
    <source>
        <dbReference type="Proteomes" id="UP000321617"/>
    </source>
</evidence>
<dbReference type="RefSeq" id="WP_211354450.1">
    <property type="nucleotide sequence ID" value="NZ_BAABIJ010000002.1"/>
</dbReference>
<name>A0A562V0Y8_9ACTN</name>
<keyword evidence="1" id="KW-0175">Coiled coil</keyword>
<comment type="caution">
    <text evidence="2">The sequence shown here is derived from an EMBL/GenBank/DDBJ whole genome shotgun (WGS) entry which is preliminary data.</text>
</comment>
<organism evidence="2 3">
    <name type="scientific">Stackebrandtia albiflava</name>
    <dbReference type="NCBI Taxonomy" id="406432"/>
    <lineage>
        <taxon>Bacteria</taxon>
        <taxon>Bacillati</taxon>
        <taxon>Actinomycetota</taxon>
        <taxon>Actinomycetes</taxon>
        <taxon>Glycomycetales</taxon>
        <taxon>Glycomycetaceae</taxon>
        <taxon>Stackebrandtia</taxon>
    </lineage>
</organism>
<dbReference type="EMBL" id="VLLL01000006">
    <property type="protein sequence ID" value="TWJ11467.1"/>
    <property type="molecule type" value="Genomic_DNA"/>
</dbReference>
<sequence>MSVLYRAVWSDTPTSGTAELLNHYRDCVAAWAQATREPVSLTVGRSEFALSQGRRRFVNYRAVGSEAFEVTVSDDTPADTTEWTTVIRVVADEDRLHTLVETGMESDDFTQRASVGRPRVVHDLLVAAAKPTPGRGRLLTAPEPVPAEGIDIVIDLLADPDRTLPVIVGSEPWGVHDGSWLKWARDIASRVQGVAVVLTLDTNAVEVFKRELGTLATWGGGIRVYAPVPVMPDTDGWRHRYYPRSRLETVNQLTIDRIVYSVAQLSVTRRIPKVFGVFAERNERPTGIPDGMVPIADLQREREEWEFQHELDRDELSILEEELSRANGHLSRLKKELLSRGLGGLLWGTEFVVDEDSAIPDQVQDTSSAVSEARRHLSEWLAIPDSAERELGHIDTGNESHPWAKSAWRGLRALAAYAEDRANGWSNGGFWEWCVTGPVLGWPATPKKLSMKESETVHKNEKLRRKRVFKVDSAVDPSGEIAMFAHLKIAEGGGRLAPRIYFHDDTGGTTRKVHIGFIGPHHLIPNKSTN</sequence>
<evidence type="ECO:0000256" key="1">
    <source>
        <dbReference type="SAM" id="Coils"/>
    </source>
</evidence>
<keyword evidence="3" id="KW-1185">Reference proteome</keyword>
<dbReference type="AlphaFoldDB" id="A0A562V0Y8"/>
<dbReference type="Proteomes" id="UP000321617">
    <property type="component" value="Unassembled WGS sequence"/>
</dbReference>